<keyword evidence="2" id="KW-1185">Reference proteome</keyword>
<reference evidence="1 2" key="1">
    <citation type="submission" date="2020-08" db="EMBL/GenBank/DDBJ databases">
        <title>Genomic Encyclopedia of Type Strains, Phase III (KMG-III): the genomes of soil and plant-associated and newly described type strains.</title>
        <authorList>
            <person name="Whitman W."/>
        </authorList>
    </citation>
    <scope>NUCLEOTIDE SEQUENCE [LARGE SCALE GENOMIC DNA]</scope>
    <source>
        <strain evidence="1 2">CECT 8712</strain>
    </source>
</reference>
<sequence>MRAPDEQGAFLPRMLFLPPTGHGYGEDDGAPAAVGALAGEEYDLFGPACEDGTGLFWYRWITGHQVSFLLWRLLGDALERSTHRAPTHREREAMAACVDGYSAMLLYSATVPREHYHTHIRVRMALQHPAFSGAWASDYRPLRPLFRARFPWQSDPSCKALREAIAFNHAMHARIADHLVPDGQSLLQQHPGGTGVSGEAEDLFDNFFMTVRRPVGRSALIRQLNSRIAGIAADLARNGLYPQVEGEHHPVVPESSGDALEHLAVSVLRLSHRAALLSVGTESPLEEAHL</sequence>
<protein>
    <recommendedName>
        <fullName evidence="3">L-tyrosine 3-hydroxylase</fullName>
    </recommendedName>
</protein>
<accession>A0A841IQT5</accession>
<dbReference type="AlphaFoldDB" id="A0A841IQT5"/>
<name>A0A841IQT5_9ACTN</name>
<dbReference type="EMBL" id="JACHJO010000007">
    <property type="protein sequence ID" value="MBB6120570.1"/>
    <property type="molecule type" value="Genomic_DNA"/>
</dbReference>
<dbReference type="Proteomes" id="UP000536604">
    <property type="component" value="Unassembled WGS sequence"/>
</dbReference>
<evidence type="ECO:0008006" key="3">
    <source>
        <dbReference type="Google" id="ProtNLM"/>
    </source>
</evidence>
<proteinExistence type="predicted"/>
<dbReference type="RefSeq" id="WP_184291770.1">
    <property type="nucleotide sequence ID" value="NZ_JACHJO010000007.1"/>
</dbReference>
<comment type="caution">
    <text evidence="1">The sequence shown here is derived from an EMBL/GenBank/DDBJ whole genome shotgun (WGS) entry which is preliminary data.</text>
</comment>
<evidence type="ECO:0000313" key="2">
    <source>
        <dbReference type="Proteomes" id="UP000536604"/>
    </source>
</evidence>
<organism evidence="1 2">
    <name type="scientific">Nocardiopsis algeriensis</name>
    <dbReference type="NCBI Taxonomy" id="1478215"/>
    <lineage>
        <taxon>Bacteria</taxon>
        <taxon>Bacillati</taxon>
        <taxon>Actinomycetota</taxon>
        <taxon>Actinomycetes</taxon>
        <taxon>Streptosporangiales</taxon>
        <taxon>Nocardiopsidaceae</taxon>
        <taxon>Nocardiopsis</taxon>
    </lineage>
</organism>
<evidence type="ECO:0000313" key="1">
    <source>
        <dbReference type="EMBL" id="MBB6120570.1"/>
    </source>
</evidence>
<gene>
    <name evidence="1" type="ORF">FHS13_002527</name>
</gene>